<keyword evidence="3" id="KW-1185">Reference proteome</keyword>
<feature type="compositionally biased region" description="Basic residues" evidence="1">
    <location>
        <begin position="91"/>
        <end position="107"/>
    </location>
</feature>
<sequence length="119" mass="13796">MQYIKTYKEQAKYRSGHRNNKKFKKVQKRPQGGRSILAQEILVAQVKGKSTESQGRDVAQKSLGGHQRVTPWTEAKHQTVAPRITREQGHTGRKHPRQSMRGLRRRPGKIDTRSRRSRT</sequence>
<accession>A0AAV6TLV8</accession>
<reference evidence="2 3" key="1">
    <citation type="journal article" date="2022" name="Nat. Ecol. Evol.">
        <title>A masculinizing supergene underlies an exaggerated male reproductive morph in a spider.</title>
        <authorList>
            <person name="Hendrickx F."/>
            <person name="De Corte Z."/>
            <person name="Sonet G."/>
            <person name="Van Belleghem S.M."/>
            <person name="Kostlbacher S."/>
            <person name="Vangestel C."/>
        </authorList>
    </citation>
    <scope>NUCLEOTIDE SEQUENCE [LARGE SCALE GENOMIC DNA]</scope>
    <source>
        <strain evidence="2">W744_W776</strain>
    </source>
</reference>
<dbReference type="EMBL" id="JAFNEN010002592">
    <property type="protein sequence ID" value="KAG8172559.1"/>
    <property type="molecule type" value="Genomic_DNA"/>
</dbReference>
<feature type="region of interest" description="Disordered" evidence="1">
    <location>
        <begin position="48"/>
        <end position="119"/>
    </location>
</feature>
<comment type="caution">
    <text evidence="2">The sequence shown here is derived from an EMBL/GenBank/DDBJ whole genome shotgun (WGS) entry which is preliminary data.</text>
</comment>
<dbReference type="AlphaFoldDB" id="A0AAV6TLV8"/>
<organism evidence="2 3">
    <name type="scientific">Oedothorax gibbosus</name>
    <dbReference type="NCBI Taxonomy" id="931172"/>
    <lineage>
        <taxon>Eukaryota</taxon>
        <taxon>Metazoa</taxon>
        <taxon>Ecdysozoa</taxon>
        <taxon>Arthropoda</taxon>
        <taxon>Chelicerata</taxon>
        <taxon>Arachnida</taxon>
        <taxon>Araneae</taxon>
        <taxon>Araneomorphae</taxon>
        <taxon>Entelegynae</taxon>
        <taxon>Araneoidea</taxon>
        <taxon>Linyphiidae</taxon>
        <taxon>Erigoninae</taxon>
        <taxon>Oedothorax</taxon>
    </lineage>
</organism>
<feature type="compositionally biased region" description="Basic and acidic residues" evidence="1">
    <location>
        <begin position="108"/>
        <end position="119"/>
    </location>
</feature>
<gene>
    <name evidence="2" type="ORF">JTE90_010652</name>
</gene>
<evidence type="ECO:0000313" key="3">
    <source>
        <dbReference type="Proteomes" id="UP000827092"/>
    </source>
</evidence>
<name>A0AAV6TLV8_9ARAC</name>
<feature type="compositionally biased region" description="Basic residues" evidence="1">
    <location>
        <begin position="14"/>
        <end position="28"/>
    </location>
</feature>
<dbReference type="Proteomes" id="UP000827092">
    <property type="component" value="Unassembled WGS sequence"/>
</dbReference>
<proteinExistence type="predicted"/>
<evidence type="ECO:0000313" key="2">
    <source>
        <dbReference type="EMBL" id="KAG8172559.1"/>
    </source>
</evidence>
<protein>
    <submittedName>
        <fullName evidence="2">Uncharacterized protein</fullName>
    </submittedName>
</protein>
<feature type="region of interest" description="Disordered" evidence="1">
    <location>
        <begin position="12"/>
        <end position="32"/>
    </location>
</feature>
<evidence type="ECO:0000256" key="1">
    <source>
        <dbReference type="SAM" id="MobiDB-lite"/>
    </source>
</evidence>